<comment type="similarity">
    <text evidence="1">Belongs to the nitroreductase family.</text>
</comment>
<dbReference type="Pfam" id="PF00881">
    <property type="entry name" value="Nitroreductase"/>
    <property type="match status" value="1"/>
</dbReference>
<gene>
    <name evidence="5" type="ORF">DFP76_10191</name>
</gene>
<reference evidence="5 6" key="1">
    <citation type="submission" date="2018-06" db="EMBL/GenBank/DDBJ databases">
        <title>Genomic Encyclopedia of Type Strains, Phase III (KMG-III): the genomes of soil and plant-associated and newly described type strains.</title>
        <authorList>
            <person name="Whitman W."/>
        </authorList>
    </citation>
    <scope>NUCLEOTIDE SEQUENCE [LARGE SCALE GENOMIC DNA]</scope>
    <source>
        <strain evidence="5 6">CECT 7732</strain>
    </source>
</reference>
<dbReference type="Proteomes" id="UP000252086">
    <property type="component" value="Unassembled WGS sequence"/>
</dbReference>
<dbReference type="GO" id="GO:0016491">
    <property type="term" value="F:oxidoreductase activity"/>
    <property type="evidence" value="ECO:0007669"/>
    <property type="project" value="UniProtKB-KW"/>
</dbReference>
<keyword evidence="2" id="KW-0521">NADP</keyword>
<dbReference type="RefSeq" id="WP_113872725.1">
    <property type="nucleotide sequence ID" value="NZ_QNRF01000001.1"/>
</dbReference>
<name>A0A366D705_9GAMM</name>
<protein>
    <submittedName>
        <fullName evidence="5">Nitroreductase/dihydropteridine reductase</fullName>
    </submittedName>
</protein>
<dbReference type="PANTHER" id="PTHR43673:SF10">
    <property type="entry name" value="NADH DEHYDROGENASE_NAD(P)H NITROREDUCTASE XCC3605-RELATED"/>
    <property type="match status" value="1"/>
</dbReference>
<organism evidence="5 6">
    <name type="scientific">Marinomonas aquiplantarum</name>
    <dbReference type="NCBI Taxonomy" id="491951"/>
    <lineage>
        <taxon>Bacteria</taxon>
        <taxon>Pseudomonadati</taxon>
        <taxon>Pseudomonadota</taxon>
        <taxon>Gammaproteobacteria</taxon>
        <taxon>Oceanospirillales</taxon>
        <taxon>Oceanospirillaceae</taxon>
        <taxon>Marinomonas</taxon>
    </lineage>
</organism>
<dbReference type="InterPro" id="IPR029479">
    <property type="entry name" value="Nitroreductase"/>
</dbReference>
<keyword evidence="6" id="KW-1185">Reference proteome</keyword>
<dbReference type="Gene3D" id="3.40.109.10">
    <property type="entry name" value="NADH Oxidase"/>
    <property type="match status" value="1"/>
</dbReference>
<dbReference type="OrthoDB" id="9809288at2"/>
<sequence length="218" mass="24702">MSHEIIKDLEARYTTKQYDAEKRISADDLAVIYESLRLSASSINSQPWKFVVIESDAAKQRFHDTFANKFQFNQKHAKTASHIILFAHKTHYSRDDYAKVIDQDVKIGRTPEENREQAFGAFAFVDMNTDEQGNNAAWTKAQTYIAFGNTLHTLARLGIDSTPMEGVDHELISELFADELEGYQCDVALAMGYRDETNDYNAPLPKSRLAAEDVVTVL</sequence>
<dbReference type="PANTHER" id="PTHR43673">
    <property type="entry name" value="NAD(P)H NITROREDUCTASE YDGI-RELATED"/>
    <property type="match status" value="1"/>
</dbReference>
<accession>A0A366D705</accession>
<evidence type="ECO:0000256" key="2">
    <source>
        <dbReference type="ARBA" id="ARBA00022857"/>
    </source>
</evidence>
<evidence type="ECO:0000256" key="3">
    <source>
        <dbReference type="ARBA" id="ARBA00023002"/>
    </source>
</evidence>
<dbReference type="SUPFAM" id="SSF55469">
    <property type="entry name" value="FMN-dependent nitroreductase-like"/>
    <property type="match status" value="1"/>
</dbReference>
<proteinExistence type="inferred from homology"/>
<keyword evidence="3" id="KW-0560">Oxidoreductase</keyword>
<evidence type="ECO:0000256" key="1">
    <source>
        <dbReference type="ARBA" id="ARBA00007118"/>
    </source>
</evidence>
<feature type="domain" description="Nitroreductase" evidence="4">
    <location>
        <begin position="10"/>
        <end position="193"/>
    </location>
</feature>
<dbReference type="EMBL" id="QNRF01000001">
    <property type="protein sequence ID" value="RBO85817.1"/>
    <property type="molecule type" value="Genomic_DNA"/>
</dbReference>
<evidence type="ECO:0000259" key="4">
    <source>
        <dbReference type="Pfam" id="PF00881"/>
    </source>
</evidence>
<dbReference type="CDD" id="cd02149">
    <property type="entry name" value="NfsB-like"/>
    <property type="match status" value="1"/>
</dbReference>
<dbReference type="InterPro" id="IPR033878">
    <property type="entry name" value="NfsB-like"/>
</dbReference>
<comment type="caution">
    <text evidence="5">The sequence shown here is derived from an EMBL/GenBank/DDBJ whole genome shotgun (WGS) entry which is preliminary data.</text>
</comment>
<dbReference type="InterPro" id="IPR000415">
    <property type="entry name" value="Nitroreductase-like"/>
</dbReference>
<evidence type="ECO:0000313" key="6">
    <source>
        <dbReference type="Proteomes" id="UP000252086"/>
    </source>
</evidence>
<evidence type="ECO:0000313" key="5">
    <source>
        <dbReference type="EMBL" id="RBO85817.1"/>
    </source>
</evidence>
<dbReference type="AlphaFoldDB" id="A0A366D705"/>